<dbReference type="SMART" id="SM00369">
    <property type="entry name" value="LRR_TYP"/>
    <property type="match status" value="6"/>
</dbReference>
<dbReference type="PROSITE" id="PS51450">
    <property type="entry name" value="LRR"/>
    <property type="match status" value="2"/>
</dbReference>
<feature type="domain" description="LRRNT" evidence="4">
    <location>
        <begin position="118"/>
        <end position="161"/>
    </location>
</feature>
<dbReference type="InterPro" id="IPR000372">
    <property type="entry name" value="LRRNT"/>
</dbReference>
<evidence type="ECO:0000256" key="2">
    <source>
        <dbReference type="ARBA" id="ARBA00022729"/>
    </source>
</evidence>
<dbReference type="GeneTree" id="ENSGT00940000160984"/>
<dbReference type="AlphaFoldDB" id="A0A3B3RUF8"/>
<reference evidence="5" key="1">
    <citation type="submission" date="2025-08" db="UniProtKB">
        <authorList>
            <consortium name="Ensembl"/>
        </authorList>
    </citation>
    <scope>IDENTIFICATION</scope>
</reference>
<dbReference type="Ensembl" id="ENSPKIT00000002600.1">
    <property type="protein sequence ID" value="ENSPKIP00000021948.1"/>
    <property type="gene ID" value="ENSPKIG00000006159.1"/>
</dbReference>
<keyword evidence="1" id="KW-0433">Leucine-rich repeat</keyword>
<dbReference type="OrthoDB" id="676979at2759"/>
<dbReference type="InterPro" id="IPR003591">
    <property type="entry name" value="Leu-rich_rpt_typical-subtyp"/>
</dbReference>
<dbReference type="InterPro" id="IPR050328">
    <property type="entry name" value="Dev_Immune_Receptor"/>
</dbReference>
<evidence type="ECO:0000313" key="6">
    <source>
        <dbReference type="Proteomes" id="UP000261540"/>
    </source>
</evidence>
<dbReference type="STRING" id="1676925.ENSPKIP00000021948"/>
<dbReference type="Pfam" id="PF13855">
    <property type="entry name" value="LRR_8"/>
    <property type="match status" value="2"/>
</dbReference>
<sequence>MYSAVTGYLSFARFFFKKKVSNPRGLLRSPLIVSAGEADRTNAEVLHRVACSRQKGLSVCVSLHLKHHHPALADAGGGCTAKNRPAGGIAAPSSSTMAAFPSLNLILSLLPLVAAVKNCHPGCHCVVESYGLFSSFSLTKVDCSGVKLGTGPLPIPLDTAYLDLSSGSLRTVHGSMLRGPGYTTLVGLDLSHNRISEVDYGAFAQLRYLESLDLSHNGLEELEEGWLTRLPLADVDLSHNRLRKLQLGALATGAHGRPVNVDISDNLLTTVTRDPRAAPPNLQTLSLARNHLTSVPSLHGVPLRYLNLDGNPISAISRGSFSGLTDLVHLSLAGLPALFVLHPHSFEDLRSLQVLDLSNNTRLGSLDPEVLVDLVSLQELNLSNSGVTTLPEDILKHLPSLRSLTLSGIRCQRTHRLGSFHQHIGTMSGGEMLTCDNMGVVL</sequence>
<keyword evidence="6" id="KW-1185">Reference proteome</keyword>
<evidence type="ECO:0000259" key="4">
    <source>
        <dbReference type="SMART" id="SM00013"/>
    </source>
</evidence>
<organism evidence="5 6">
    <name type="scientific">Paramormyrops kingsleyae</name>
    <dbReference type="NCBI Taxonomy" id="1676925"/>
    <lineage>
        <taxon>Eukaryota</taxon>
        <taxon>Metazoa</taxon>
        <taxon>Chordata</taxon>
        <taxon>Craniata</taxon>
        <taxon>Vertebrata</taxon>
        <taxon>Euteleostomi</taxon>
        <taxon>Actinopterygii</taxon>
        <taxon>Neopterygii</taxon>
        <taxon>Teleostei</taxon>
        <taxon>Osteoglossocephala</taxon>
        <taxon>Osteoglossomorpha</taxon>
        <taxon>Osteoglossiformes</taxon>
        <taxon>Mormyridae</taxon>
        <taxon>Paramormyrops</taxon>
    </lineage>
</organism>
<proteinExistence type="predicted"/>
<dbReference type="InterPro" id="IPR001611">
    <property type="entry name" value="Leu-rich_rpt"/>
</dbReference>
<reference evidence="5" key="2">
    <citation type="submission" date="2025-09" db="UniProtKB">
        <authorList>
            <consortium name="Ensembl"/>
        </authorList>
    </citation>
    <scope>IDENTIFICATION</scope>
</reference>
<protein>
    <submittedName>
        <fullName evidence="5">Tsukushi, small leucine rich proteoglycan</fullName>
    </submittedName>
</protein>
<dbReference type="PANTHER" id="PTHR24373">
    <property type="entry name" value="SLIT RELATED LEUCINE-RICH REPEAT NEURONAL PROTEIN"/>
    <property type="match status" value="1"/>
</dbReference>
<dbReference type="SUPFAM" id="SSF52058">
    <property type="entry name" value="L domain-like"/>
    <property type="match status" value="1"/>
</dbReference>
<evidence type="ECO:0000256" key="3">
    <source>
        <dbReference type="ARBA" id="ARBA00022737"/>
    </source>
</evidence>
<name>A0A3B3RUF8_9TELE</name>
<dbReference type="SMART" id="SM00013">
    <property type="entry name" value="LRRNT"/>
    <property type="match status" value="1"/>
</dbReference>
<evidence type="ECO:0000313" key="5">
    <source>
        <dbReference type="Ensembl" id="ENSPKIP00000021948.1"/>
    </source>
</evidence>
<dbReference type="InterPro" id="IPR032675">
    <property type="entry name" value="LRR_dom_sf"/>
</dbReference>
<evidence type="ECO:0000256" key="1">
    <source>
        <dbReference type="ARBA" id="ARBA00022614"/>
    </source>
</evidence>
<keyword evidence="2" id="KW-0732">Signal</keyword>
<dbReference type="PRINTS" id="PR00019">
    <property type="entry name" value="LEURICHRPT"/>
</dbReference>
<dbReference type="Proteomes" id="UP000261540">
    <property type="component" value="Unplaced"/>
</dbReference>
<keyword evidence="3" id="KW-0677">Repeat</keyword>
<accession>A0A3B3RUF8</accession>
<dbReference type="PANTHER" id="PTHR24373:SF352">
    <property type="entry name" value="TSUKUSHI"/>
    <property type="match status" value="1"/>
</dbReference>
<dbReference type="Gene3D" id="3.80.10.10">
    <property type="entry name" value="Ribonuclease Inhibitor"/>
    <property type="match status" value="2"/>
</dbReference>